<feature type="region of interest" description="Disordered" evidence="1">
    <location>
        <begin position="46"/>
        <end position="117"/>
    </location>
</feature>
<evidence type="ECO:0000256" key="1">
    <source>
        <dbReference type="SAM" id="MobiDB-lite"/>
    </source>
</evidence>
<evidence type="ECO:0000313" key="3">
    <source>
        <dbReference type="Proteomes" id="UP000822688"/>
    </source>
</evidence>
<feature type="compositionally biased region" description="Basic residues" evidence="1">
    <location>
        <begin position="101"/>
        <end position="113"/>
    </location>
</feature>
<comment type="caution">
    <text evidence="2">The sequence shown here is derived from an EMBL/GenBank/DDBJ whole genome shotgun (WGS) entry which is preliminary data.</text>
</comment>
<organism evidence="2 3">
    <name type="scientific">Ceratodon purpureus</name>
    <name type="common">Fire moss</name>
    <name type="synonym">Dicranum purpureum</name>
    <dbReference type="NCBI Taxonomy" id="3225"/>
    <lineage>
        <taxon>Eukaryota</taxon>
        <taxon>Viridiplantae</taxon>
        <taxon>Streptophyta</taxon>
        <taxon>Embryophyta</taxon>
        <taxon>Bryophyta</taxon>
        <taxon>Bryophytina</taxon>
        <taxon>Bryopsida</taxon>
        <taxon>Dicranidae</taxon>
        <taxon>Pseudoditrichales</taxon>
        <taxon>Ditrichaceae</taxon>
        <taxon>Ceratodon</taxon>
    </lineage>
</organism>
<keyword evidence="3" id="KW-1185">Reference proteome</keyword>
<gene>
    <name evidence="2" type="ORF">KC19_5G063300</name>
</gene>
<accession>A0A8T0I0Y8</accession>
<dbReference type="AlphaFoldDB" id="A0A8T0I0Y8"/>
<protein>
    <submittedName>
        <fullName evidence="2">Uncharacterized protein</fullName>
    </submittedName>
</protein>
<proteinExistence type="predicted"/>
<feature type="compositionally biased region" description="Polar residues" evidence="1">
    <location>
        <begin position="76"/>
        <end position="92"/>
    </location>
</feature>
<sequence length="138" mass="14844">MEPPKDPVEDCGITDELNVEAIWEDVKQKATALADDLGLAELASISDETSNASDDAGENPKAEELNSASHDAGENPNLNSNEPEGGQPSSNAGKEVVDKKKSTKPKKVFRPNRPKVTPEVESVMENILRSVFTPESKT</sequence>
<dbReference type="EMBL" id="CM026425">
    <property type="protein sequence ID" value="KAG0576208.1"/>
    <property type="molecule type" value="Genomic_DNA"/>
</dbReference>
<name>A0A8T0I0Y8_CERPU</name>
<evidence type="ECO:0000313" key="2">
    <source>
        <dbReference type="EMBL" id="KAG0576208.1"/>
    </source>
</evidence>
<reference evidence="2" key="1">
    <citation type="submission" date="2020-06" db="EMBL/GenBank/DDBJ databases">
        <title>WGS assembly of Ceratodon purpureus strain R40.</title>
        <authorList>
            <person name="Carey S.B."/>
            <person name="Jenkins J."/>
            <person name="Shu S."/>
            <person name="Lovell J.T."/>
            <person name="Sreedasyam A."/>
            <person name="Maumus F."/>
            <person name="Tiley G.P."/>
            <person name="Fernandez-Pozo N."/>
            <person name="Barry K."/>
            <person name="Chen C."/>
            <person name="Wang M."/>
            <person name="Lipzen A."/>
            <person name="Daum C."/>
            <person name="Saski C.A."/>
            <person name="Payton A.C."/>
            <person name="Mcbreen J.C."/>
            <person name="Conrad R.E."/>
            <person name="Kollar L.M."/>
            <person name="Olsson S."/>
            <person name="Huttunen S."/>
            <person name="Landis J.B."/>
            <person name="Wickett N.J."/>
            <person name="Johnson M.G."/>
            <person name="Rensing S.A."/>
            <person name="Grimwood J."/>
            <person name="Schmutz J."/>
            <person name="Mcdaniel S.F."/>
        </authorList>
    </citation>
    <scope>NUCLEOTIDE SEQUENCE</scope>
    <source>
        <strain evidence="2">R40</strain>
    </source>
</reference>
<dbReference type="Proteomes" id="UP000822688">
    <property type="component" value="Chromosome 5"/>
</dbReference>